<dbReference type="Proteomes" id="UP000018209">
    <property type="component" value="Unassembled WGS sequence"/>
</dbReference>
<protein>
    <submittedName>
        <fullName evidence="3">Two component response regulator</fullName>
    </submittedName>
</protein>
<name>A0ABQ0IT14_GLUTH</name>
<keyword evidence="4" id="KW-1185">Reference proteome</keyword>
<evidence type="ECO:0000313" key="3">
    <source>
        <dbReference type="EMBL" id="GAD25354.1"/>
    </source>
</evidence>
<gene>
    <name evidence="3" type="ORF">NBRC3257_0353</name>
</gene>
<dbReference type="EMBL" id="BASM01000006">
    <property type="protein sequence ID" value="GAD25354.1"/>
    <property type="molecule type" value="Genomic_DNA"/>
</dbReference>
<dbReference type="InterPro" id="IPR036868">
    <property type="entry name" value="TusA-like_sf"/>
</dbReference>
<dbReference type="PANTHER" id="PTHR33279">
    <property type="entry name" value="SULFUR CARRIER PROTEIN YEDF-RELATED"/>
    <property type="match status" value="1"/>
</dbReference>
<dbReference type="SUPFAM" id="SSF64307">
    <property type="entry name" value="SirA-like"/>
    <property type="match status" value="1"/>
</dbReference>
<dbReference type="PROSITE" id="PS01148">
    <property type="entry name" value="UPF0033"/>
    <property type="match status" value="1"/>
</dbReference>
<evidence type="ECO:0000256" key="1">
    <source>
        <dbReference type="ARBA" id="ARBA00008984"/>
    </source>
</evidence>
<reference evidence="3 4" key="1">
    <citation type="submission" date="2013-08" db="EMBL/GenBank/DDBJ databases">
        <title>Gluconobacter thailandicus NBRC 3257 whole genome sequence.</title>
        <authorList>
            <person name="Matsutani M."/>
            <person name="Yakushi T."/>
            <person name="Matsushita K."/>
        </authorList>
    </citation>
    <scope>NUCLEOTIDE SEQUENCE [LARGE SCALE GENOMIC DNA]</scope>
    <source>
        <strain evidence="3 4">NBRC 3257</strain>
    </source>
</reference>
<dbReference type="Pfam" id="PF01206">
    <property type="entry name" value="TusA"/>
    <property type="match status" value="1"/>
</dbReference>
<evidence type="ECO:0000313" key="4">
    <source>
        <dbReference type="Proteomes" id="UP000018209"/>
    </source>
</evidence>
<accession>A0ABQ0IT14</accession>
<dbReference type="InterPro" id="IPR001455">
    <property type="entry name" value="TusA-like"/>
</dbReference>
<dbReference type="PANTHER" id="PTHR33279:SF6">
    <property type="entry name" value="SULFUR CARRIER PROTEIN YEDF-RELATED"/>
    <property type="match status" value="1"/>
</dbReference>
<comment type="caution">
    <text evidence="3">The sequence shown here is derived from an EMBL/GenBank/DDBJ whole genome shotgun (WGS) entry which is preliminary data.</text>
</comment>
<dbReference type="Gene3D" id="3.30.110.40">
    <property type="entry name" value="TusA-like domain"/>
    <property type="match status" value="1"/>
</dbReference>
<feature type="domain" description="UPF0033" evidence="2">
    <location>
        <begin position="42"/>
        <end position="66"/>
    </location>
</feature>
<dbReference type="CDD" id="cd00291">
    <property type="entry name" value="SirA_YedF_YeeD"/>
    <property type="match status" value="1"/>
</dbReference>
<proteinExistence type="inferred from homology"/>
<comment type="similarity">
    <text evidence="1">Belongs to the sulfur carrier protein TusA family.</text>
</comment>
<evidence type="ECO:0000259" key="2">
    <source>
        <dbReference type="PROSITE" id="PS01148"/>
    </source>
</evidence>
<sequence length="116" mass="12913">MALSHKYRKTLTFQQWKIDPLARGQSRGITDVMTLPPTETLLDLRGLACPMPVLKANRALRDMAPGARLRILATDRASVADFQSYCRETGHALVAFTETAGVLSFVIRRRAETQPS</sequence>
<organism evidence="3 4">
    <name type="scientific">Gluconobacter thailandicus NBRC 3257</name>
    <dbReference type="NCBI Taxonomy" id="1381097"/>
    <lineage>
        <taxon>Bacteria</taxon>
        <taxon>Pseudomonadati</taxon>
        <taxon>Pseudomonadota</taxon>
        <taxon>Alphaproteobacteria</taxon>
        <taxon>Acetobacterales</taxon>
        <taxon>Acetobacteraceae</taxon>
        <taxon>Gluconobacter</taxon>
    </lineage>
</organism>